<feature type="compositionally biased region" description="Basic and acidic residues" evidence="1">
    <location>
        <begin position="476"/>
        <end position="485"/>
    </location>
</feature>
<evidence type="ECO:0000256" key="1">
    <source>
        <dbReference type="SAM" id="MobiDB-lite"/>
    </source>
</evidence>
<dbReference type="EMBL" id="JBHTCF010000007">
    <property type="protein sequence ID" value="MFC7306381.1"/>
    <property type="molecule type" value="Genomic_DNA"/>
</dbReference>
<evidence type="ECO:0000313" key="4">
    <source>
        <dbReference type="EMBL" id="MFC7306381.1"/>
    </source>
</evidence>
<keyword evidence="5" id="KW-1185">Reference proteome</keyword>
<dbReference type="InterPro" id="IPR011600">
    <property type="entry name" value="Pept_C14_caspase"/>
</dbReference>
<protein>
    <submittedName>
        <fullName evidence="4">Caspase family protein</fullName>
    </submittedName>
</protein>
<dbReference type="Gene3D" id="3.30.565.10">
    <property type="entry name" value="Histidine kinase-like ATPase, C-terminal domain"/>
    <property type="match status" value="1"/>
</dbReference>
<sequence length="1464" mass="160971">MGEPRYRALLIGAADYGTPGISPLPFIPQDLERMSAALIERGFHEAAVAQFQLVTPNEVNGEVTRFLGEAERGDRLLVVLSGHGVHSRGKDYLVPEDIRAELLTFARGCIEIDWREEIEESRAEQVVFLIDACREGIDRDTKGTAAWSNRKATGARGRRVAYVYACSAAEVARFVREDDAVRDGHAVGTEPRETFSLFSRAVTDLLGAGAGAGNGGPVSGMRDFRTAVQGRIDALHAAYGKPGRAQRIRVLSETPEEEFVVLPPAVPGPADASSNERTWHETVMTHPAWRLTAPEFAPAVERLREVCGDLVSRYARTCDGAPAVLAEDPWYDEELGPRTAARVGFLLRRLVPGTVLSPTEAALLAVLPYAGQAHWVRLAEEWQPREPELDAFLERFPRLGRRIRNLSWQSEALRQIRWWAYHRWLARQPKAFGTDDNGAGEGDWTRSELSAPQLLRYLKEQRFSPVSAPGTARGTDLVDARDVAPSTADEHTVRERLVAALLKAAHALAIDPADLPEVLAEHLGISDAVRLDELLTTVRQSQWLASGAGRTLRAVCQHPAVHLALAQHTEEVDGLLRELNRLSATADSSLAPLADLPAYAHAQDVQPASDTPYSLPTGIRFRLDEDRVRELLMGEQLYKDRSLAIRELYQNALDACRYREARVEYLARTGDRGERDGGQESSWQGEITFTEGRDEDGRAYLECTDNGIGMGVTELTHSFSQGGARFVDLPEFVEERGQWDALDPPVTLAPVSRFGIGVLSYFMIADEITVWTCRLDRDGRPGRLLKVTIAGPGTLFRVEDLGQGEEAGTRVRLHAAADQKLPSCGETLGKQLMVAPYLVTVRGTGRERIWRPGELLMYGGRVPAQPSPANEVWWLSDAGRVLVDGLSTDRNYSRARVDLQGRTVNLHGAHAQLSVDRREIIEYDRAAVHDRCVAAIDDLMGRPDLLTPEWLLHLYGDDGELADAILSRAIEGRLSWDTQHGTIEAGRTGLFPPDLLLLPTTTGSYGTGTESAEVVAPLLVRCLPEPLVRWRLRALLGLGTEAPPVGRPIDLKLFSVDPGADVSSWTVQAEDARGRLARARTVTEPDEWGPPLPGDETEESYELNALWHLFPWRHAHRPLLPEEVLDTAHAMTLPVRQVAERLRALGYQVPPLGALDLAVPEDFPLLALPATSHYIDNASKWLPCGGYVHLAHLLGCQDPVKSAERLTELGYRLPADIGERAKDWPEFNDARLALARQLMNHAVTVPATPAAAANIRLYQLWQAAKPLQTKPDDLSRALTRWGFTVSGDLPEDASGEPEVRVPTWRDAFRAEHYDQRHPEILPVPTYPGRSDSRFRAGDLTPIGNASVTHAVLTPAALRTAAEIADLPERSIRAAIKAERVAVPDTIDPGLDELLARSFPATATTGDRITPGTPIRLAELASAALTLRRTFREVAARATELGFEHEARDWFTDAADGGEGEGGAA</sequence>
<dbReference type="SUPFAM" id="SSF52129">
    <property type="entry name" value="Caspase-like"/>
    <property type="match status" value="1"/>
</dbReference>
<organism evidence="4 5">
    <name type="scientific">Streptomyces monticola</name>
    <dbReference type="NCBI Taxonomy" id="2666263"/>
    <lineage>
        <taxon>Bacteria</taxon>
        <taxon>Bacillati</taxon>
        <taxon>Actinomycetota</taxon>
        <taxon>Actinomycetes</taxon>
        <taxon>Kitasatosporales</taxon>
        <taxon>Streptomycetaceae</taxon>
        <taxon>Streptomyces</taxon>
    </lineage>
</organism>
<reference evidence="5" key="1">
    <citation type="journal article" date="2019" name="Int. J. Syst. Evol. Microbiol.">
        <title>The Global Catalogue of Microorganisms (GCM) 10K type strain sequencing project: providing services to taxonomists for standard genome sequencing and annotation.</title>
        <authorList>
            <consortium name="The Broad Institute Genomics Platform"/>
            <consortium name="The Broad Institute Genome Sequencing Center for Infectious Disease"/>
            <person name="Wu L."/>
            <person name="Ma J."/>
        </authorList>
    </citation>
    <scope>NUCLEOTIDE SEQUENCE [LARGE SCALE GENOMIC DNA]</scope>
    <source>
        <strain evidence="5">SYNS20</strain>
    </source>
</reference>
<dbReference type="Gene3D" id="3.40.50.1460">
    <property type="match status" value="1"/>
</dbReference>
<proteinExistence type="predicted"/>
<dbReference type="RefSeq" id="WP_381831731.1">
    <property type="nucleotide sequence ID" value="NZ_JBHTCF010000007.1"/>
</dbReference>
<dbReference type="Pfam" id="PF00656">
    <property type="entry name" value="Peptidase_C14"/>
    <property type="match status" value="1"/>
</dbReference>
<gene>
    <name evidence="4" type="ORF">ACFQVC_19415</name>
</gene>
<dbReference type="InterPro" id="IPR036890">
    <property type="entry name" value="HATPase_C_sf"/>
</dbReference>
<dbReference type="Pfam" id="PF24401">
    <property type="entry name" value="iHD-CE"/>
    <property type="match status" value="1"/>
</dbReference>
<evidence type="ECO:0000313" key="5">
    <source>
        <dbReference type="Proteomes" id="UP001596523"/>
    </source>
</evidence>
<dbReference type="SUPFAM" id="SSF55874">
    <property type="entry name" value="ATPase domain of HSP90 chaperone/DNA topoisomerase II/histidine kinase"/>
    <property type="match status" value="1"/>
</dbReference>
<dbReference type="Proteomes" id="UP001596523">
    <property type="component" value="Unassembled WGS sequence"/>
</dbReference>
<dbReference type="InterPro" id="IPR029030">
    <property type="entry name" value="Caspase-like_dom_sf"/>
</dbReference>
<accession>A0ABW2JLD3</accession>
<feature type="domain" description="Peptidase C14 caspase" evidence="2">
    <location>
        <begin position="7"/>
        <end position="172"/>
    </location>
</feature>
<name>A0ABW2JLD3_9ACTN</name>
<dbReference type="InterPro" id="IPR056506">
    <property type="entry name" value="iHD-CE"/>
</dbReference>
<evidence type="ECO:0000259" key="3">
    <source>
        <dbReference type="Pfam" id="PF24401"/>
    </source>
</evidence>
<evidence type="ECO:0000259" key="2">
    <source>
        <dbReference type="Pfam" id="PF00656"/>
    </source>
</evidence>
<feature type="region of interest" description="Disordered" evidence="1">
    <location>
        <begin position="466"/>
        <end position="485"/>
    </location>
</feature>
<feature type="domain" description="iHD-CE" evidence="3">
    <location>
        <begin position="279"/>
        <end position="608"/>
    </location>
</feature>
<comment type="caution">
    <text evidence="4">The sequence shown here is derived from an EMBL/GenBank/DDBJ whole genome shotgun (WGS) entry which is preliminary data.</text>
</comment>